<dbReference type="OrthoDB" id="3359616at2759"/>
<feature type="transmembrane region" description="Helical" evidence="1">
    <location>
        <begin position="193"/>
        <end position="215"/>
    </location>
</feature>
<dbReference type="Proteomes" id="UP000053593">
    <property type="component" value="Unassembled WGS sequence"/>
</dbReference>
<keyword evidence="3" id="KW-1185">Reference proteome</keyword>
<name>A0A0D0CCB2_9AGAR</name>
<keyword evidence="1" id="KW-1133">Transmembrane helix</keyword>
<sequence length="277" mass="29790">MSLRNISFSNNDTEHLQYASFTNSWDISGTYEATSTGQSGTLSSTKDNSANVTFKFPQAATAVYYYGIRRCCGGFYAVCIDCNPNATLTNDPSTGFQTIDAVNRTDDGKNPPVVLWSQTFPSPAVHTVVLTNQLDDRFHGNSQITVASFVIQVEDDTSPASASTSLAGVTSITSMLPSATGQHSSSGIPLKPFLVGLLGGMMVLVLLILAITMWYRQRRRINHTKTRCTGGIPSSVASTGSFTSRDSCRTFVTTTKTSWDADQGKALGADYGGEKRE</sequence>
<evidence type="ECO:0000313" key="3">
    <source>
        <dbReference type="Proteomes" id="UP000053593"/>
    </source>
</evidence>
<dbReference type="EMBL" id="KN834776">
    <property type="protein sequence ID" value="KIK60154.1"/>
    <property type="molecule type" value="Genomic_DNA"/>
</dbReference>
<proteinExistence type="predicted"/>
<dbReference type="HOGENOM" id="CLU_065399_0_0_1"/>
<evidence type="ECO:0000313" key="2">
    <source>
        <dbReference type="EMBL" id="KIK60154.1"/>
    </source>
</evidence>
<reference evidence="2 3" key="1">
    <citation type="submission" date="2014-04" db="EMBL/GenBank/DDBJ databases">
        <title>Evolutionary Origins and Diversification of the Mycorrhizal Mutualists.</title>
        <authorList>
            <consortium name="DOE Joint Genome Institute"/>
            <consortium name="Mycorrhizal Genomics Consortium"/>
            <person name="Kohler A."/>
            <person name="Kuo A."/>
            <person name="Nagy L.G."/>
            <person name="Floudas D."/>
            <person name="Copeland A."/>
            <person name="Barry K.W."/>
            <person name="Cichocki N."/>
            <person name="Veneault-Fourrey C."/>
            <person name="LaButti K."/>
            <person name="Lindquist E.A."/>
            <person name="Lipzen A."/>
            <person name="Lundell T."/>
            <person name="Morin E."/>
            <person name="Murat C."/>
            <person name="Riley R."/>
            <person name="Ohm R."/>
            <person name="Sun H."/>
            <person name="Tunlid A."/>
            <person name="Henrissat B."/>
            <person name="Grigoriev I.V."/>
            <person name="Hibbett D.S."/>
            <person name="Martin F."/>
        </authorList>
    </citation>
    <scope>NUCLEOTIDE SEQUENCE [LARGE SCALE GENOMIC DNA]</scope>
    <source>
        <strain evidence="2 3">FD-317 M1</strain>
    </source>
</reference>
<accession>A0A0D0CCB2</accession>
<evidence type="ECO:0000256" key="1">
    <source>
        <dbReference type="SAM" id="Phobius"/>
    </source>
</evidence>
<keyword evidence="1" id="KW-0472">Membrane</keyword>
<protein>
    <submittedName>
        <fullName evidence="2">Uncharacterized protein</fullName>
    </submittedName>
</protein>
<gene>
    <name evidence="2" type="ORF">GYMLUDRAFT_613803</name>
</gene>
<dbReference type="AlphaFoldDB" id="A0A0D0CCB2"/>
<keyword evidence="1" id="KW-0812">Transmembrane</keyword>
<organism evidence="2 3">
    <name type="scientific">Collybiopsis luxurians FD-317 M1</name>
    <dbReference type="NCBI Taxonomy" id="944289"/>
    <lineage>
        <taxon>Eukaryota</taxon>
        <taxon>Fungi</taxon>
        <taxon>Dikarya</taxon>
        <taxon>Basidiomycota</taxon>
        <taxon>Agaricomycotina</taxon>
        <taxon>Agaricomycetes</taxon>
        <taxon>Agaricomycetidae</taxon>
        <taxon>Agaricales</taxon>
        <taxon>Marasmiineae</taxon>
        <taxon>Omphalotaceae</taxon>
        <taxon>Collybiopsis</taxon>
        <taxon>Collybiopsis luxurians</taxon>
    </lineage>
</organism>